<organism evidence="2 3">
    <name type="scientific">Cavenderia fasciculata</name>
    <name type="common">Slime mold</name>
    <name type="synonym">Dictyostelium fasciculatum</name>
    <dbReference type="NCBI Taxonomy" id="261658"/>
    <lineage>
        <taxon>Eukaryota</taxon>
        <taxon>Amoebozoa</taxon>
        <taxon>Evosea</taxon>
        <taxon>Eumycetozoa</taxon>
        <taxon>Dictyostelia</taxon>
        <taxon>Acytosteliales</taxon>
        <taxon>Cavenderiaceae</taxon>
        <taxon>Cavenderia</taxon>
    </lineage>
</organism>
<dbReference type="PANTHER" id="PTHR35884">
    <property type="entry name" value="SMALL AGGREGATE FORMATION PROTEIN"/>
    <property type="match status" value="1"/>
</dbReference>
<gene>
    <name evidence="2" type="ORF">DFA_06087</name>
</gene>
<dbReference type="KEGG" id="dfa:DFA_06087"/>
<dbReference type="RefSeq" id="XP_004361800.1">
    <property type="nucleotide sequence ID" value="XM_004361743.1"/>
</dbReference>
<evidence type="ECO:0000313" key="3">
    <source>
        <dbReference type="Proteomes" id="UP000007797"/>
    </source>
</evidence>
<dbReference type="Pfam" id="PF18063">
    <property type="entry name" value="BB_PF"/>
    <property type="match status" value="1"/>
</dbReference>
<dbReference type="InterPro" id="IPR040927">
    <property type="entry name" value="PF_Monalysin"/>
</dbReference>
<keyword evidence="3" id="KW-1185">Reference proteome</keyword>
<evidence type="ECO:0000259" key="1">
    <source>
        <dbReference type="Pfam" id="PF18063"/>
    </source>
</evidence>
<dbReference type="GO" id="GO:0031157">
    <property type="term" value="P:regulation of aggregate size involved in sorocarp development"/>
    <property type="evidence" value="ECO:0007669"/>
    <property type="project" value="InterPro"/>
</dbReference>
<reference evidence="3" key="1">
    <citation type="journal article" date="2011" name="Genome Res.">
        <title>Phylogeny-wide analysis of social amoeba genomes highlights ancient origins for complex intercellular communication.</title>
        <authorList>
            <person name="Heidel A.J."/>
            <person name="Lawal H.M."/>
            <person name="Felder M."/>
            <person name="Schilde C."/>
            <person name="Helps N.R."/>
            <person name="Tunggal B."/>
            <person name="Rivero F."/>
            <person name="John U."/>
            <person name="Schleicher M."/>
            <person name="Eichinger L."/>
            <person name="Platzer M."/>
            <person name="Noegel A.A."/>
            <person name="Schaap P."/>
            <person name="Gloeckner G."/>
        </authorList>
    </citation>
    <scope>NUCLEOTIDE SEQUENCE [LARGE SCALE GENOMIC DNA]</scope>
    <source>
        <strain evidence="3">SH3</strain>
    </source>
</reference>
<name>F4PK25_CACFS</name>
<dbReference type="InterPro" id="IPR038768">
    <property type="entry name" value="SmlA"/>
</dbReference>
<proteinExistence type="predicted"/>
<dbReference type="EMBL" id="GL883007">
    <property type="protein sequence ID" value="EGG23949.1"/>
    <property type="molecule type" value="Genomic_DNA"/>
</dbReference>
<accession>F4PK25</accession>
<sequence length="204" mass="23389">MEDLKDIGRNVDCSSFKPIPKGMVSNEPFDLKKSQTVSIEWDVNQHLSRKDPIEQFVMINAKFDDVEFTLPKYPGQTFNVKPIAVYNPYIETVTVETETPHLVSYLKGYDWVTKTLDVFIEKCDAKNKITNRFDGSKSIPVEETVHKTIRIGLVPTMIFQTVIAYGTRDDIFSVLSKHVTTDVVSQRDCRDYLEGEGASRWQEN</sequence>
<dbReference type="Proteomes" id="UP000007797">
    <property type="component" value="Unassembled WGS sequence"/>
</dbReference>
<dbReference type="GeneID" id="14875974"/>
<feature type="domain" description="Monalysin Pore-forming" evidence="1">
    <location>
        <begin position="34"/>
        <end position="168"/>
    </location>
</feature>
<dbReference type="AlphaFoldDB" id="F4PK25"/>
<protein>
    <recommendedName>
        <fullName evidence="1">Monalysin Pore-forming domain-containing protein</fullName>
    </recommendedName>
</protein>
<dbReference type="PANTHER" id="PTHR35884:SF1">
    <property type="entry name" value="MONALYSIN BETA BARREL PORE-FORMING DOMAIN-CONTAINING PROTEIN-RELATED"/>
    <property type="match status" value="1"/>
</dbReference>
<evidence type="ECO:0000313" key="2">
    <source>
        <dbReference type="EMBL" id="EGG23949.1"/>
    </source>
</evidence>